<evidence type="ECO:0000313" key="4">
    <source>
        <dbReference type="Proteomes" id="UP000243106"/>
    </source>
</evidence>
<organism evidence="3 4">
    <name type="scientific">Roseivivax halotolerans</name>
    <dbReference type="NCBI Taxonomy" id="93684"/>
    <lineage>
        <taxon>Bacteria</taxon>
        <taxon>Pseudomonadati</taxon>
        <taxon>Pseudomonadota</taxon>
        <taxon>Alphaproteobacteria</taxon>
        <taxon>Rhodobacterales</taxon>
        <taxon>Roseobacteraceae</taxon>
        <taxon>Roseivivax</taxon>
    </lineage>
</organism>
<evidence type="ECO:0000256" key="1">
    <source>
        <dbReference type="SAM" id="SignalP"/>
    </source>
</evidence>
<feature type="chain" id="PRO_5017436697" description="Phytase-like domain-containing protein" evidence="1">
    <location>
        <begin position="22"/>
        <end position="292"/>
    </location>
</feature>
<name>A0A1I5V7C9_9RHOB</name>
<dbReference type="Pfam" id="PF13449">
    <property type="entry name" value="Phytase-like"/>
    <property type="match status" value="1"/>
</dbReference>
<evidence type="ECO:0000259" key="2">
    <source>
        <dbReference type="Pfam" id="PF13449"/>
    </source>
</evidence>
<accession>A0A1I5V7C9</accession>
<proteinExistence type="predicted"/>
<sequence>MRLRSLGALSALALLTLPACAAEPISDVFLSRFTWQSTGETFGGFSGLELSDDGRSFVAISDRGSIVAGRIERTDGKISGITSGEIERLTTPSGGELGQSEQDAEGLAISPTGTRVISFEGTPRIWAYGDKGATELPLPPAFGSLQTNSGLEALAIDETGALYTMPERSGGLTQPFPVWRLKDGRWSQPFEISRSGGFLPVGADFGPDGALYILERSFSGFAFQSRVRRFEIDGDAIAAERTIFTSDYGSFDNLEGIAAWRDEAGTIRLTMISDDNFNILQRTEFVEIRVEE</sequence>
<dbReference type="Proteomes" id="UP000243106">
    <property type="component" value="Unassembled WGS sequence"/>
</dbReference>
<keyword evidence="1" id="KW-0732">Signal</keyword>
<dbReference type="AlphaFoldDB" id="A0A1I5V7C9"/>
<evidence type="ECO:0000313" key="3">
    <source>
        <dbReference type="EMBL" id="SFQ02866.1"/>
    </source>
</evidence>
<protein>
    <recommendedName>
        <fullName evidence="2">Phytase-like domain-containing protein</fullName>
    </recommendedName>
</protein>
<dbReference type="RefSeq" id="WP_093009052.1">
    <property type="nucleotide sequence ID" value="NZ_FOXV01000001.1"/>
</dbReference>
<gene>
    <name evidence="3" type="ORF">SAMN05421853_101350</name>
</gene>
<dbReference type="STRING" id="93684.SAMN05421853_101350"/>
<keyword evidence="4" id="KW-1185">Reference proteome</keyword>
<reference evidence="4" key="1">
    <citation type="submission" date="2016-10" db="EMBL/GenBank/DDBJ databases">
        <authorList>
            <person name="Varghese N."/>
            <person name="Submissions S."/>
        </authorList>
    </citation>
    <scope>NUCLEOTIDE SEQUENCE [LARGE SCALE GENOMIC DNA]</scope>
    <source>
        <strain evidence="4">JCM 10271</strain>
    </source>
</reference>
<dbReference type="EMBL" id="FOXV01000001">
    <property type="protein sequence ID" value="SFQ02866.1"/>
    <property type="molecule type" value="Genomic_DNA"/>
</dbReference>
<feature type="signal peptide" evidence="1">
    <location>
        <begin position="1"/>
        <end position="21"/>
    </location>
</feature>
<feature type="domain" description="Phytase-like" evidence="2">
    <location>
        <begin position="41"/>
        <end position="277"/>
    </location>
</feature>
<dbReference type="SUPFAM" id="SSF101898">
    <property type="entry name" value="NHL repeat"/>
    <property type="match status" value="1"/>
</dbReference>
<dbReference type="InterPro" id="IPR014567">
    <property type="entry name" value="UCP031900"/>
</dbReference>
<dbReference type="InterPro" id="IPR027372">
    <property type="entry name" value="Phytase-like_dom"/>
</dbReference>
<dbReference type="PIRSF" id="PIRSF031900">
    <property type="entry name" value="UCP031900"/>
    <property type="match status" value="1"/>
</dbReference>